<dbReference type="CDD" id="cd06445">
    <property type="entry name" value="ATase"/>
    <property type="match status" value="1"/>
</dbReference>
<dbReference type="PANTHER" id="PTHR10815">
    <property type="entry name" value="METHYLATED-DNA--PROTEIN-CYSTEINE METHYLTRANSFERASE"/>
    <property type="match status" value="1"/>
</dbReference>
<keyword evidence="9" id="KW-1185">Reference proteome</keyword>
<feature type="domain" description="Methylated-DNA-[protein]-cysteine S-methyltransferase DNA binding" evidence="7">
    <location>
        <begin position="111"/>
        <end position="190"/>
    </location>
</feature>
<dbReference type="PROSITE" id="PS00374">
    <property type="entry name" value="MGMT"/>
    <property type="match status" value="1"/>
</dbReference>
<evidence type="ECO:0000259" key="7">
    <source>
        <dbReference type="Pfam" id="PF01035"/>
    </source>
</evidence>
<keyword evidence="5" id="KW-0234">DNA repair</keyword>
<organism evidence="8 9">
    <name type="scientific">Brevibacterium salitolerans</name>
    <dbReference type="NCBI Taxonomy" id="1403566"/>
    <lineage>
        <taxon>Bacteria</taxon>
        <taxon>Bacillati</taxon>
        <taxon>Actinomycetota</taxon>
        <taxon>Actinomycetes</taxon>
        <taxon>Micrococcales</taxon>
        <taxon>Brevibacteriaceae</taxon>
        <taxon>Brevibacterium</taxon>
    </lineage>
</organism>
<protein>
    <submittedName>
        <fullName evidence="8">Methylated-DNA--[protein]-cysteine S-methyltransferase</fullName>
    </submittedName>
</protein>
<dbReference type="RefSeq" id="WP_291794524.1">
    <property type="nucleotide sequence ID" value="NZ_BAAAPZ010000002.1"/>
</dbReference>
<evidence type="ECO:0000313" key="8">
    <source>
        <dbReference type="EMBL" id="GAA2088749.1"/>
    </source>
</evidence>
<evidence type="ECO:0000256" key="4">
    <source>
        <dbReference type="ARBA" id="ARBA00022763"/>
    </source>
</evidence>
<dbReference type="InterPro" id="IPR001497">
    <property type="entry name" value="MethylDNA_cys_MeTrfase_AS"/>
</dbReference>
<comment type="catalytic activity">
    <reaction evidence="6">
        <text>a 6-O-methyl-2'-deoxyguanosine in DNA + L-cysteinyl-[protein] = S-methyl-L-cysteinyl-[protein] + a 2'-deoxyguanosine in DNA</text>
        <dbReference type="Rhea" id="RHEA:24000"/>
        <dbReference type="Rhea" id="RHEA-COMP:10131"/>
        <dbReference type="Rhea" id="RHEA-COMP:10132"/>
        <dbReference type="Rhea" id="RHEA-COMP:11367"/>
        <dbReference type="Rhea" id="RHEA-COMP:11368"/>
        <dbReference type="ChEBI" id="CHEBI:29950"/>
        <dbReference type="ChEBI" id="CHEBI:82612"/>
        <dbReference type="ChEBI" id="CHEBI:85445"/>
        <dbReference type="ChEBI" id="CHEBI:85448"/>
        <dbReference type="EC" id="2.1.1.63"/>
    </reaction>
</comment>
<evidence type="ECO:0000256" key="5">
    <source>
        <dbReference type="ARBA" id="ARBA00023204"/>
    </source>
</evidence>
<evidence type="ECO:0000256" key="6">
    <source>
        <dbReference type="ARBA" id="ARBA00049348"/>
    </source>
</evidence>
<sequence length="193" mass="19892">MTTTSAAALTLDTPDGPFSLITDDASVLASGWTEDLAELLALVHGSLRPEAGAVHLLDEDAGSGPPAAASAHDAPTAAVRTARAAAQAVRAYYAGDPSAVSTVPVRQHSGDFRTHAWEVLRTVAPGEQITYTEYARRSGRPAAVRAAAGACAMNAAALFVPCHRIVRTDGSLGGFRYGLDVKRSLLAREAAAG</sequence>
<name>A0ABN2WBM8_9MICO</name>
<reference evidence="8 9" key="1">
    <citation type="journal article" date="2019" name="Int. J. Syst. Evol. Microbiol.">
        <title>The Global Catalogue of Microorganisms (GCM) 10K type strain sequencing project: providing services to taxonomists for standard genome sequencing and annotation.</title>
        <authorList>
            <consortium name="The Broad Institute Genomics Platform"/>
            <consortium name="The Broad Institute Genome Sequencing Center for Infectious Disease"/>
            <person name="Wu L."/>
            <person name="Ma J."/>
        </authorList>
    </citation>
    <scope>NUCLEOTIDE SEQUENCE [LARGE SCALE GENOMIC DNA]</scope>
    <source>
        <strain evidence="8 9">JCM 15900</strain>
    </source>
</reference>
<keyword evidence="2" id="KW-0489">Methyltransferase</keyword>
<dbReference type="EMBL" id="BAAAPZ010000002">
    <property type="protein sequence ID" value="GAA2088749.1"/>
    <property type="molecule type" value="Genomic_DNA"/>
</dbReference>
<gene>
    <name evidence="8" type="ORF">GCM10009823_04060</name>
</gene>
<evidence type="ECO:0000313" key="9">
    <source>
        <dbReference type="Proteomes" id="UP001500984"/>
    </source>
</evidence>
<dbReference type="NCBIfam" id="TIGR00589">
    <property type="entry name" value="ogt"/>
    <property type="match status" value="1"/>
</dbReference>
<dbReference type="Gene3D" id="1.10.10.10">
    <property type="entry name" value="Winged helix-like DNA-binding domain superfamily/Winged helix DNA-binding domain"/>
    <property type="match status" value="1"/>
</dbReference>
<dbReference type="Pfam" id="PF01035">
    <property type="entry name" value="DNA_binding_1"/>
    <property type="match status" value="1"/>
</dbReference>
<dbReference type="InterPro" id="IPR036388">
    <property type="entry name" value="WH-like_DNA-bd_sf"/>
</dbReference>
<dbReference type="InterPro" id="IPR014048">
    <property type="entry name" value="MethylDNA_cys_MeTrfase_DNA-bd"/>
</dbReference>
<evidence type="ECO:0000256" key="1">
    <source>
        <dbReference type="ARBA" id="ARBA00001286"/>
    </source>
</evidence>
<dbReference type="Proteomes" id="UP001500984">
    <property type="component" value="Unassembled WGS sequence"/>
</dbReference>
<evidence type="ECO:0000256" key="2">
    <source>
        <dbReference type="ARBA" id="ARBA00022603"/>
    </source>
</evidence>
<evidence type="ECO:0000256" key="3">
    <source>
        <dbReference type="ARBA" id="ARBA00022679"/>
    </source>
</evidence>
<keyword evidence="3" id="KW-0808">Transferase</keyword>
<comment type="caution">
    <text evidence="8">The sequence shown here is derived from an EMBL/GenBank/DDBJ whole genome shotgun (WGS) entry which is preliminary data.</text>
</comment>
<dbReference type="SUPFAM" id="SSF46767">
    <property type="entry name" value="Methylated DNA-protein cysteine methyltransferase, C-terminal domain"/>
    <property type="match status" value="1"/>
</dbReference>
<dbReference type="PANTHER" id="PTHR10815:SF13">
    <property type="entry name" value="METHYLATED-DNA--PROTEIN-CYSTEINE METHYLTRANSFERASE"/>
    <property type="match status" value="1"/>
</dbReference>
<comment type="catalytic activity">
    <reaction evidence="1">
        <text>a 4-O-methyl-thymidine in DNA + L-cysteinyl-[protein] = a thymidine in DNA + S-methyl-L-cysteinyl-[protein]</text>
        <dbReference type="Rhea" id="RHEA:53428"/>
        <dbReference type="Rhea" id="RHEA-COMP:10131"/>
        <dbReference type="Rhea" id="RHEA-COMP:10132"/>
        <dbReference type="Rhea" id="RHEA-COMP:13555"/>
        <dbReference type="Rhea" id="RHEA-COMP:13556"/>
        <dbReference type="ChEBI" id="CHEBI:29950"/>
        <dbReference type="ChEBI" id="CHEBI:82612"/>
        <dbReference type="ChEBI" id="CHEBI:137386"/>
        <dbReference type="ChEBI" id="CHEBI:137387"/>
        <dbReference type="EC" id="2.1.1.63"/>
    </reaction>
</comment>
<keyword evidence="4" id="KW-0227">DNA damage</keyword>
<dbReference type="InterPro" id="IPR036217">
    <property type="entry name" value="MethylDNA_cys_MeTrfase_DNAb"/>
</dbReference>
<proteinExistence type="predicted"/>
<accession>A0ABN2WBM8</accession>